<sequence>MLKAGCAASLSRFGCRKLLRARMVSPFELRMATSRGGLGETKHAQQKRRASSHGVASSTTQRLEHSRFTRRKHSSQTYIRRVATSRSLLKFQVIHALSRYHTPETGTDTEMDTASDFSDLETWDDGIPQAVTCTGNAQKHNQKLLITCCHCRHTTPHYVRYTSREGWRPLLNPELYTCRYCGHDACYTGNGACCCDEGQKRCGVDVRELRWVCWACGEMENPGIAEVCEDEDWGGKKEKMVYRMWNPKCSGCGYKWGMECVWTWIEPGKVHEGHRMRDIIHRELETLTKRRNGEEVGVRPRKVSG</sequence>
<name>A0A4S2MRT6_9PEZI</name>
<evidence type="ECO:0000313" key="3">
    <source>
        <dbReference type="Proteomes" id="UP000298138"/>
    </source>
</evidence>
<proteinExistence type="predicted"/>
<dbReference type="Proteomes" id="UP000298138">
    <property type="component" value="Unassembled WGS sequence"/>
</dbReference>
<reference evidence="2 3" key="1">
    <citation type="submission" date="2019-04" db="EMBL/GenBank/DDBJ databases">
        <title>Comparative genomics and transcriptomics to analyze fruiting body development in filamentous ascomycetes.</title>
        <authorList>
            <consortium name="DOE Joint Genome Institute"/>
            <person name="Lutkenhaus R."/>
            <person name="Traeger S."/>
            <person name="Breuer J."/>
            <person name="Kuo A."/>
            <person name="Lipzen A."/>
            <person name="Pangilinan J."/>
            <person name="Dilworth D."/>
            <person name="Sandor L."/>
            <person name="Poggeler S."/>
            <person name="Barry K."/>
            <person name="Grigoriev I.V."/>
            <person name="Nowrousian M."/>
        </authorList>
    </citation>
    <scope>NUCLEOTIDE SEQUENCE [LARGE SCALE GENOMIC DNA]</scope>
    <source>
        <strain evidence="2 3">CBS 389.68</strain>
    </source>
</reference>
<feature type="region of interest" description="Disordered" evidence="1">
    <location>
        <begin position="35"/>
        <end position="76"/>
    </location>
</feature>
<evidence type="ECO:0000256" key="1">
    <source>
        <dbReference type="SAM" id="MobiDB-lite"/>
    </source>
</evidence>
<accession>A0A4S2MRT6</accession>
<dbReference type="InParanoid" id="A0A4S2MRT6"/>
<evidence type="ECO:0000313" key="2">
    <source>
        <dbReference type="EMBL" id="TGZ78038.1"/>
    </source>
</evidence>
<dbReference type="EMBL" id="ML220146">
    <property type="protein sequence ID" value="TGZ78038.1"/>
    <property type="molecule type" value="Genomic_DNA"/>
</dbReference>
<organism evidence="2 3">
    <name type="scientific">Ascodesmis nigricans</name>
    <dbReference type="NCBI Taxonomy" id="341454"/>
    <lineage>
        <taxon>Eukaryota</taxon>
        <taxon>Fungi</taxon>
        <taxon>Dikarya</taxon>
        <taxon>Ascomycota</taxon>
        <taxon>Pezizomycotina</taxon>
        <taxon>Pezizomycetes</taxon>
        <taxon>Pezizales</taxon>
        <taxon>Ascodesmidaceae</taxon>
        <taxon>Ascodesmis</taxon>
    </lineage>
</organism>
<keyword evidence="3" id="KW-1185">Reference proteome</keyword>
<gene>
    <name evidence="2" type="ORF">EX30DRAFT_343599</name>
</gene>
<dbReference type="AlphaFoldDB" id="A0A4S2MRT6"/>
<protein>
    <submittedName>
        <fullName evidence="2">Uncharacterized protein</fullName>
    </submittedName>
</protein>